<name>A0ABU9K539_9BACI</name>
<dbReference type="Proteomes" id="UP001389717">
    <property type="component" value="Unassembled WGS sequence"/>
</dbReference>
<dbReference type="EMBL" id="JBBYAF010000003">
    <property type="protein sequence ID" value="MEL3971102.1"/>
    <property type="molecule type" value="Genomic_DNA"/>
</dbReference>
<evidence type="ECO:0000313" key="1">
    <source>
        <dbReference type="EMBL" id="MEL3971102.1"/>
    </source>
</evidence>
<gene>
    <name evidence="1" type="ORF">AAEO50_02325</name>
</gene>
<organism evidence="1 2">
    <name type="scientific">Rossellomorea oryzaecorticis</name>
    <dbReference type="NCBI Taxonomy" id="1396505"/>
    <lineage>
        <taxon>Bacteria</taxon>
        <taxon>Bacillati</taxon>
        <taxon>Bacillota</taxon>
        <taxon>Bacilli</taxon>
        <taxon>Bacillales</taxon>
        <taxon>Bacillaceae</taxon>
        <taxon>Rossellomorea</taxon>
    </lineage>
</organism>
<accession>A0ABU9K539</accession>
<evidence type="ECO:0008006" key="3">
    <source>
        <dbReference type="Google" id="ProtNLM"/>
    </source>
</evidence>
<comment type="caution">
    <text evidence="1">The sequence shown here is derived from an EMBL/GenBank/DDBJ whole genome shotgun (WGS) entry which is preliminary data.</text>
</comment>
<dbReference type="Gene3D" id="3.40.140.10">
    <property type="entry name" value="Cytidine Deaminase, domain 2"/>
    <property type="match status" value="1"/>
</dbReference>
<proteinExistence type="predicted"/>
<sequence>MKNNNPVEFIQHVLSTIILDAVQYFPDNKKKVQSEAHGLIFGMEKEKTVECDYVFPVGSVQKRTSVSVNPDSKVDEAVKSAKELFSTSNCIGTYHSHPYDEPFDGWADPSNGDCGSADYLNLPYFIIVAIARNGIKETPLLVQYSECEGYEFSYNPNVDSHDFPDANPTNQKVTYINGEFKKYTFTVRVYKNTGKSLVDVDLLSSEAELMMLLDENNISLDSIPQEHTNSLRKMEYNMRYENKDRSKRNLDYHLGSLIKKKCTGK</sequence>
<protein>
    <recommendedName>
        <fullName evidence="3">JAB domain-containing protein</fullName>
    </recommendedName>
</protein>
<keyword evidence="2" id="KW-1185">Reference proteome</keyword>
<evidence type="ECO:0000313" key="2">
    <source>
        <dbReference type="Proteomes" id="UP001389717"/>
    </source>
</evidence>
<reference evidence="1 2" key="1">
    <citation type="submission" date="2024-04" db="EMBL/GenBank/DDBJ databases">
        <title>Bacillus oryzaecorticis sp. nov., a moderately halophilic bacterium isolated from rice husks.</title>
        <authorList>
            <person name="Zhu H.-S."/>
        </authorList>
    </citation>
    <scope>NUCLEOTIDE SEQUENCE [LARGE SCALE GENOMIC DNA]</scope>
    <source>
        <strain evidence="1 2">ZC255</strain>
    </source>
</reference>
<dbReference type="RefSeq" id="WP_341979990.1">
    <property type="nucleotide sequence ID" value="NZ_JBBYAF010000003.1"/>
</dbReference>